<dbReference type="EMBL" id="CABFNQ020000765">
    <property type="protein sequence ID" value="CAH0042130.1"/>
    <property type="molecule type" value="Genomic_DNA"/>
</dbReference>
<protein>
    <recommendedName>
        <fullName evidence="2">Nephrocystin 3-like N-terminal domain-containing protein</fullName>
    </recommendedName>
</protein>
<evidence type="ECO:0000313" key="4">
    <source>
        <dbReference type="Proteomes" id="UP000696573"/>
    </source>
</evidence>
<dbReference type="InterPro" id="IPR056884">
    <property type="entry name" value="NPHP3-like_N"/>
</dbReference>
<dbReference type="InterPro" id="IPR027417">
    <property type="entry name" value="P-loop_NTPase"/>
</dbReference>
<proteinExistence type="predicted"/>
<dbReference type="Proteomes" id="UP000696573">
    <property type="component" value="Unassembled WGS sequence"/>
</dbReference>
<gene>
    <name evidence="3" type="ORF">CRHIZ90672A_00016590</name>
</gene>
<name>A0A9N9W3Q6_9HYPO</name>
<accession>A0A9N9W3Q6</accession>
<dbReference type="SUPFAM" id="SSF52540">
    <property type="entry name" value="P-loop containing nucleoside triphosphate hydrolases"/>
    <property type="match status" value="1"/>
</dbReference>
<keyword evidence="4" id="KW-1185">Reference proteome</keyword>
<dbReference type="Pfam" id="PF24883">
    <property type="entry name" value="NPHP3_N"/>
    <property type="match status" value="1"/>
</dbReference>
<evidence type="ECO:0000256" key="1">
    <source>
        <dbReference type="ARBA" id="ARBA00022737"/>
    </source>
</evidence>
<organism evidence="3 4">
    <name type="scientific">Clonostachys rhizophaga</name>
    <dbReference type="NCBI Taxonomy" id="160324"/>
    <lineage>
        <taxon>Eukaryota</taxon>
        <taxon>Fungi</taxon>
        <taxon>Dikarya</taxon>
        <taxon>Ascomycota</taxon>
        <taxon>Pezizomycotina</taxon>
        <taxon>Sordariomycetes</taxon>
        <taxon>Hypocreomycetidae</taxon>
        <taxon>Hypocreales</taxon>
        <taxon>Bionectriaceae</taxon>
        <taxon>Clonostachys</taxon>
    </lineage>
</organism>
<sequence>MDPLSLLSVVAATVRFVDFAQRLFSGTWRMYRSSSGQTVALQDLSAVSRDISQLSRSIKDTLKEQQKDASPSGLADEKLQRLCGECKVIASEVQTILQKVNAGFHRELDRDKKAVGRANIREYEPRSVGECFEAALRGWWKRKDIDNINSRLENVRQEVMMAATVSIWQTSQATRNIEREFSLKLDAMISMLAQALNTGGESGPDQGSRSGQDVVENITVNSMHQNGVMSKINECLWSRSWEADPVILSSFPTQTGASAHELNQLISDSLRFDSMENREDQIAKPFNTTYRWVFEPPHVSGDGLPMWSNLREWLEGNPGLPYWITGKPGSGKSTMMKFIFNHAALDDHLRQWAQDCSIRKISYYAWKPGVELGKSIDGLLRTLLHQILALDPDLTPTLCPRRWSFFHMVRDLRSEVFPPWSTWELEESFSRLLSHSQGKSYLAIFIDGLDEFDIAPVELCNTIQNIASHSTIKVCVASRPWPQFSDAFNKSPSLQMHRLTDLDMQAFVRDHFQDEIAFQDLNRLYQGGGHKLLQDIALKAAGVFLWTALVTKTLREGLIAGSGLLQLQNLLDKMPSKIEDLYDAIFTTIPPTLMPEVCAMLRLYDMALPPLDWMTLWLADESRSGPVIMPQTEMMDTAQASLIRRLGARTRGILEFVPGTRTVSTFTEQPQNGLVNHVSGSNCGLEVPGALILIFASLALKLPFKSLPPRIHKEINISYQELQSFGNLF</sequence>
<dbReference type="Gene3D" id="3.40.50.300">
    <property type="entry name" value="P-loop containing nucleotide triphosphate hydrolases"/>
    <property type="match status" value="1"/>
</dbReference>
<dbReference type="PANTHER" id="PTHR10039:SF5">
    <property type="entry name" value="NACHT DOMAIN-CONTAINING PROTEIN"/>
    <property type="match status" value="1"/>
</dbReference>
<comment type="caution">
    <text evidence="3">The sequence shown here is derived from an EMBL/GenBank/DDBJ whole genome shotgun (WGS) entry which is preliminary data.</text>
</comment>
<feature type="domain" description="Nephrocystin 3-like N-terminal" evidence="2">
    <location>
        <begin position="309"/>
        <end position="479"/>
    </location>
</feature>
<evidence type="ECO:0000313" key="3">
    <source>
        <dbReference type="EMBL" id="CAH0042130.1"/>
    </source>
</evidence>
<dbReference type="AlphaFoldDB" id="A0A9N9W3Q6"/>
<keyword evidence="1" id="KW-0677">Repeat</keyword>
<dbReference type="PANTHER" id="PTHR10039">
    <property type="entry name" value="AMELOGENIN"/>
    <property type="match status" value="1"/>
</dbReference>
<evidence type="ECO:0000259" key="2">
    <source>
        <dbReference type="Pfam" id="PF24883"/>
    </source>
</evidence>
<dbReference type="OrthoDB" id="443402at2759"/>
<reference evidence="3" key="1">
    <citation type="submission" date="2021-10" db="EMBL/GenBank/DDBJ databases">
        <authorList>
            <person name="Piombo E."/>
        </authorList>
    </citation>
    <scope>NUCLEOTIDE SEQUENCE</scope>
</reference>